<dbReference type="SUPFAM" id="SSF52151">
    <property type="entry name" value="FabD/lysophospholipase-like"/>
    <property type="match status" value="1"/>
</dbReference>
<gene>
    <name evidence="4" type="ORF">GO738_07620</name>
</gene>
<dbReference type="Pfam" id="PF01734">
    <property type="entry name" value="Patatin"/>
    <property type="match status" value="1"/>
</dbReference>
<feature type="active site" description="Nucleophile" evidence="2">
    <location>
        <position position="44"/>
    </location>
</feature>
<feature type="short sequence motif" description="GXSXG" evidence="2">
    <location>
        <begin position="42"/>
        <end position="46"/>
    </location>
</feature>
<dbReference type="Pfam" id="PF19890">
    <property type="entry name" value="DUF6363"/>
    <property type="match status" value="1"/>
</dbReference>
<evidence type="ECO:0000256" key="2">
    <source>
        <dbReference type="PROSITE-ProRule" id="PRU01161"/>
    </source>
</evidence>
<comment type="caution">
    <text evidence="2">Lacks conserved residue(s) required for the propagation of feature annotation.</text>
</comment>
<dbReference type="Gene3D" id="3.40.1090.10">
    <property type="entry name" value="Cytosolic phospholipase A2 catalytic domain"/>
    <property type="match status" value="2"/>
</dbReference>
<keyword evidence="2" id="KW-0378">Hydrolase</keyword>
<dbReference type="Proteomes" id="UP000468327">
    <property type="component" value="Unassembled WGS sequence"/>
</dbReference>
<reference evidence="4 5" key="1">
    <citation type="submission" date="2019-11" db="EMBL/GenBank/DDBJ databases">
        <title>Whole genome shotgun sequencing (WGS) data from Adlercreutzia equolifaciens ResAG-91, Eggerthella lenta MRI-F36, MRI-F37, MRI-F40, ResAG-49, ResAG-88, ResAG-121, ResAG-145, and Gordonibacter sp. ResAG-5, ResAG-26, ResAG-43, ResAG-50, ResAG-59.</title>
        <authorList>
            <person name="Stoll D.A."/>
            <person name="Danylec N."/>
            <person name="Franz C.M.A.P."/>
            <person name="Huch M."/>
        </authorList>
    </citation>
    <scope>NUCLEOTIDE SEQUENCE [LARGE SCALE GENOMIC DNA]</scope>
    <source>
        <strain evidence="4 5">ResAG-59</strain>
    </source>
</reference>
<dbReference type="EMBL" id="WPOC01000010">
    <property type="protein sequence ID" value="MVN15214.1"/>
    <property type="molecule type" value="Genomic_DNA"/>
</dbReference>
<proteinExistence type="predicted"/>
<organism evidence="4 5">
    <name type="scientific">Gordonibacter urolithinfaciens</name>
    <dbReference type="NCBI Taxonomy" id="1335613"/>
    <lineage>
        <taxon>Bacteria</taxon>
        <taxon>Bacillati</taxon>
        <taxon>Actinomycetota</taxon>
        <taxon>Coriobacteriia</taxon>
        <taxon>Eggerthellales</taxon>
        <taxon>Eggerthellaceae</taxon>
        <taxon>Gordonibacter</taxon>
    </lineage>
</organism>
<evidence type="ECO:0000313" key="4">
    <source>
        <dbReference type="EMBL" id="MVN15214.1"/>
    </source>
</evidence>
<dbReference type="InterPro" id="IPR045943">
    <property type="entry name" value="DUF6363"/>
</dbReference>
<evidence type="ECO:0000259" key="3">
    <source>
        <dbReference type="PROSITE" id="PS51635"/>
    </source>
</evidence>
<dbReference type="AlphaFoldDB" id="A0A6N8IH25"/>
<dbReference type="GO" id="GO:0016042">
    <property type="term" value="P:lipid catabolic process"/>
    <property type="evidence" value="ECO:0007669"/>
    <property type="project" value="UniProtKB-UniRule"/>
</dbReference>
<name>A0A6N8IH25_9ACTN</name>
<protein>
    <submittedName>
        <fullName evidence="4">Patatin</fullName>
    </submittedName>
</protein>
<feature type="domain" description="PNPLA" evidence="3">
    <location>
        <begin position="11"/>
        <end position="186"/>
    </location>
</feature>
<dbReference type="InterPro" id="IPR016035">
    <property type="entry name" value="Acyl_Trfase/lysoPLipase"/>
</dbReference>
<keyword evidence="2" id="KW-0442">Lipid degradation</keyword>
<accession>A0A6N8IH25</accession>
<dbReference type="PROSITE" id="PS51635">
    <property type="entry name" value="PNPLA"/>
    <property type="match status" value="1"/>
</dbReference>
<evidence type="ECO:0000256" key="1">
    <source>
        <dbReference type="ARBA" id="ARBA00023098"/>
    </source>
</evidence>
<evidence type="ECO:0000313" key="5">
    <source>
        <dbReference type="Proteomes" id="UP000468327"/>
    </source>
</evidence>
<sequence>MMESTVRDVALIFEGGGMRNSYSAGALAVMLETGLFFDDVYGLSAGATNTIDYLSRDVRRAEASFTASLDDLSLRWWIAPFAGADGVRAALHGHALARPGYALPFDFAAFQANPARATLQAIDRDSGATAYFTRRDFPDERALMERVRASTSYPVILPPTWIGGRALYDGGIGDGAGIMLPRAEADGLRRFFVVCTRPRGFRRRTRPQRLYDVFFWRRPHMRAALDTWARRYNAELDRLARLEAEGRAYVFYANDQGVASTERDRARLQANFRRGRAQAQAELPAWERFLGR</sequence>
<dbReference type="InterPro" id="IPR002641">
    <property type="entry name" value="PNPLA_dom"/>
</dbReference>
<feature type="active site" description="Proton acceptor" evidence="2">
    <location>
        <position position="169"/>
    </location>
</feature>
<comment type="caution">
    <text evidence="4">The sequence shown here is derived from an EMBL/GenBank/DDBJ whole genome shotgun (WGS) entry which is preliminary data.</text>
</comment>
<keyword evidence="1 2" id="KW-0443">Lipid metabolism</keyword>
<dbReference type="GO" id="GO:0016787">
    <property type="term" value="F:hydrolase activity"/>
    <property type="evidence" value="ECO:0007669"/>
    <property type="project" value="UniProtKB-UniRule"/>
</dbReference>
<feature type="short sequence motif" description="DGA/G" evidence="2">
    <location>
        <begin position="169"/>
        <end position="171"/>
    </location>
</feature>
<keyword evidence="5" id="KW-1185">Reference proteome</keyword>